<feature type="region of interest" description="Disordered" evidence="1">
    <location>
        <begin position="78"/>
        <end position="128"/>
    </location>
</feature>
<reference evidence="2 3" key="1">
    <citation type="journal article" date="2023" name="Plants (Basel)">
        <title>Bridging the Gap: Combining Genomics and Transcriptomics Approaches to Understand Stylosanthes scabra, an Orphan Legume from the Brazilian Caatinga.</title>
        <authorList>
            <person name="Ferreira-Neto J.R.C."/>
            <person name="da Silva M.D."/>
            <person name="Binneck E."/>
            <person name="de Melo N.F."/>
            <person name="da Silva R.H."/>
            <person name="de Melo A.L.T.M."/>
            <person name="Pandolfi V."/>
            <person name="Bustamante F.O."/>
            <person name="Brasileiro-Vidal A.C."/>
            <person name="Benko-Iseppon A.M."/>
        </authorList>
    </citation>
    <scope>NUCLEOTIDE SEQUENCE [LARGE SCALE GENOMIC DNA]</scope>
    <source>
        <tissue evidence="2">Leaves</tissue>
    </source>
</reference>
<dbReference type="Proteomes" id="UP001341840">
    <property type="component" value="Unassembled WGS sequence"/>
</dbReference>
<protein>
    <submittedName>
        <fullName evidence="2">Uncharacterized protein</fullName>
    </submittedName>
</protein>
<comment type="caution">
    <text evidence="2">The sequence shown here is derived from an EMBL/GenBank/DDBJ whole genome shotgun (WGS) entry which is preliminary data.</text>
</comment>
<evidence type="ECO:0000313" key="3">
    <source>
        <dbReference type="Proteomes" id="UP001341840"/>
    </source>
</evidence>
<proteinExistence type="predicted"/>
<evidence type="ECO:0000313" key="2">
    <source>
        <dbReference type="EMBL" id="MED6168376.1"/>
    </source>
</evidence>
<evidence type="ECO:0000256" key="1">
    <source>
        <dbReference type="SAM" id="MobiDB-lite"/>
    </source>
</evidence>
<feature type="compositionally biased region" description="Polar residues" evidence="1">
    <location>
        <begin position="86"/>
        <end position="111"/>
    </location>
</feature>
<dbReference type="EMBL" id="JASCZI010151061">
    <property type="protein sequence ID" value="MED6168376.1"/>
    <property type="molecule type" value="Genomic_DNA"/>
</dbReference>
<accession>A0ABU6V402</accession>
<organism evidence="2 3">
    <name type="scientific">Stylosanthes scabra</name>
    <dbReference type="NCBI Taxonomy" id="79078"/>
    <lineage>
        <taxon>Eukaryota</taxon>
        <taxon>Viridiplantae</taxon>
        <taxon>Streptophyta</taxon>
        <taxon>Embryophyta</taxon>
        <taxon>Tracheophyta</taxon>
        <taxon>Spermatophyta</taxon>
        <taxon>Magnoliopsida</taxon>
        <taxon>eudicotyledons</taxon>
        <taxon>Gunneridae</taxon>
        <taxon>Pentapetalae</taxon>
        <taxon>rosids</taxon>
        <taxon>fabids</taxon>
        <taxon>Fabales</taxon>
        <taxon>Fabaceae</taxon>
        <taxon>Papilionoideae</taxon>
        <taxon>50 kb inversion clade</taxon>
        <taxon>dalbergioids sensu lato</taxon>
        <taxon>Dalbergieae</taxon>
        <taxon>Pterocarpus clade</taxon>
        <taxon>Stylosanthes</taxon>
    </lineage>
</organism>
<keyword evidence="3" id="KW-1185">Reference proteome</keyword>
<sequence length="153" mass="16386">MAVEGYLTYGNNRVKLFVGEFIDVSGSVEAVVSSVECGGRGKEQRATTAFSGFAINLAFPSTDSACLVAVVKGDVAESELQDGEQEMTSRAMSIQTRRNRSNPVKTVQTEPHGSHEHPCSDPVSAGPPNTSATHLHDFFKKCAQEGWNPPPFG</sequence>
<name>A0ABU6V402_9FABA</name>
<gene>
    <name evidence="2" type="ORF">PIB30_010998</name>
</gene>